<name>A0ABY9YUA8_9GAMM</name>
<comment type="catalytic activity">
    <reaction evidence="1">
        <text>L-tyrosyl-[protein] + ATP = O-(5'-adenylyl)-L-tyrosyl-[protein] + diphosphate</text>
        <dbReference type="Rhea" id="RHEA:54288"/>
        <dbReference type="Rhea" id="RHEA-COMP:10136"/>
        <dbReference type="Rhea" id="RHEA-COMP:13846"/>
        <dbReference type="ChEBI" id="CHEBI:30616"/>
        <dbReference type="ChEBI" id="CHEBI:33019"/>
        <dbReference type="ChEBI" id="CHEBI:46858"/>
        <dbReference type="ChEBI" id="CHEBI:83624"/>
        <dbReference type="EC" id="2.7.7.108"/>
    </reaction>
</comment>
<evidence type="ECO:0000313" key="4">
    <source>
        <dbReference type="Proteomes" id="UP001302072"/>
    </source>
</evidence>
<dbReference type="PIRSF" id="PIRSF038925">
    <property type="entry name" value="AMP-prot_trans"/>
    <property type="match status" value="1"/>
</dbReference>
<evidence type="ECO:0000313" key="3">
    <source>
        <dbReference type="EMBL" id="WNH54135.1"/>
    </source>
</evidence>
<keyword evidence="1" id="KW-0547">Nucleotide-binding</keyword>
<evidence type="ECO:0000259" key="2">
    <source>
        <dbReference type="PROSITE" id="PS51459"/>
    </source>
</evidence>
<protein>
    <recommendedName>
        <fullName evidence="1">Protein adenylyltransferase</fullName>
        <ecNumber evidence="1">2.7.7.108</ecNumber>
    </recommendedName>
    <alternativeName>
        <fullName evidence="1">AMPylator</fullName>
    </alternativeName>
</protein>
<gene>
    <name evidence="3" type="ORF">PDM29_07620</name>
</gene>
<keyword evidence="1" id="KW-0067">ATP-binding</keyword>
<dbReference type="InterPro" id="IPR036597">
    <property type="entry name" value="Fido-like_dom_sf"/>
</dbReference>
<comment type="catalytic activity">
    <reaction evidence="1">
        <text>L-threonyl-[protein] + ATP = 3-O-(5'-adenylyl)-L-threonyl-[protein] + diphosphate</text>
        <dbReference type="Rhea" id="RHEA:54292"/>
        <dbReference type="Rhea" id="RHEA-COMP:11060"/>
        <dbReference type="Rhea" id="RHEA-COMP:13847"/>
        <dbReference type="ChEBI" id="CHEBI:30013"/>
        <dbReference type="ChEBI" id="CHEBI:30616"/>
        <dbReference type="ChEBI" id="CHEBI:33019"/>
        <dbReference type="ChEBI" id="CHEBI:138113"/>
        <dbReference type="EC" id="2.7.7.108"/>
    </reaction>
</comment>
<dbReference type="Proteomes" id="UP001302072">
    <property type="component" value="Chromosome"/>
</dbReference>
<evidence type="ECO:0000256" key="1">
    <source>
        <dbReference type="PIRNR" id="PIRNR038925"/>
    </source>
</evidence>
<dbReference type="InterPro" id="IPR040198">
    <property type="entry name" value="Fido_containing"/>
</dbReference>
<keyword evidence="4" id="KW-1185">Reference proteome</keyword>
<dbReference type="EMBL" id="CP115541">
    <property type="protein sequence ID" value="WNH54135.1"/>
    <property type="molecule type" value="Genomic_DNA"/>
</dbReference>
<feature type="domain" description="Fido" evidence="2">
    <location>
        <begin position="144"/>
        <end position="294"/>
    </location>
</feature>
<organism evidence="3 4">
    <name type="scientific">Stenotrophomonas oahuensis</name>
    <dbReference type="NCBI Taxonomy" id="3003271"/>
    <lineage>
        <taxon>Bacteria</taxon>
        <taxon>Pseudomonadati</taxon>
        <taxon>Pseudomonadota</taxon>
        <taxon>Gammaproteobacteria</taxon>
        <taxon>Lysobacterales</taxon>
        <taxon>Lysobacteraceae</taxon>
        <taxon>Stenotrophomonas</taxon>
    </lineage>
</organism>
<proteinExistence type="predicted"/>
<sequence length="405" mass="44448">MPFTSAYPVSEAATMIRTTGSYVNTTVVGEAIQAFVPHGLPPADPALDPNCYLEANRRAEVALARLSGMTGLVASSEWLIYSAVRREALLTSQLEGTQATLTDVFDGEAGLAVANADDVEEVTNYLRAFRFARDELRSDRGLPLSIRLLTDAHRLLMTGVRGAARNPGGVRCSQNWIGGSRPATARFIPPPPHLVPQALHALENYLPQDASEIPPLVRIALVHAQFETIHPFLDGNGRIGRLLIAVLLEAWKLLPEPLLYVSGYLKSHQLEYYERLNAIRVRGDWEGWVTFFLEAVEAAAEDAQHSIVRVAALIAEDRKRVLSCATTTLTAFRLFELLPTMPRLSVDHARAVLGVSFPTAAKAIETLQQVNVLVETSGRARNQNYSYSQYIALLRDDGGGIQVRT</sequence>
<dbReference type="PANTHER" id="PTHR13504">
    <property type="entry name" value="FIDO DOMAIN-CONTAINING PROTEIN DDB_G0283145"/>
    <property type="match status" value="1"/>
</dbReference>
<comment type="subunit">
    <text evidence="1">Homodimer.</text>
</comment>
<dbReference type="PROSITE" id="PS51459">
    <property type="entry name" value="FIDO"/>
    <property type="match status" value="1"/>
</dbReference>
<dbReference type="Pfam" id="PF02661">
    <property type="entry name" value="Fic"/>
    <property type="match status" value="1"/>
</dbReference>
<dbReference type="SUPFAM" id="SSF140931">
    <property type="entry name" value="Fic-like"/>
    <property type="match status" value="1"/>
</dbReference>
<dbReference type="RefSeq" id="WP_311193248.1">
    <property type="nucleotide sequence ID" value="NZ_CP115541.1"/>
</dbReference>
<dbReference type="InterPro" id="IPR025758">
    <property type="entry name" value="Fic/DOC_N"/>
</dbReference>
<accession>A0ABY9YUA8</accession>
<keyword evidence="1" id="KW-0808">Transferase</keyword>
<dbReference type="Gene3D" id="1.10.3290.10">
    <property type="entry name" value="Fido-like domain"/>
    <property type="match status" value="1"/>
</dbReference>
<comment type="function">
    <text evidence="1">Adenylyltransferase that mediates the addition of adenosine 5'-monophosphate (AMP) to specific residues of target proteins.</text>
</comment>
<dbReference type="Pfam" id="PF13784">
    <property type="entry name" value="Fic_N"/>
    <property type="match status" value="1"/>
</dbReference>
<keyword evidence="1" id="KW-0548">Nucleotidyltransferase</keyword>
<dbReference type="InterPro" id="IPR003812">
    <property type="entry name" value="Fido"/>
</dbReference>
<dbReference type="PANTHER" id="PTHR13504:SF38">
    <property type="entry name" value="FIDO DOMAIN-CONTAINING PROTEIN"/>
    <property type="match status" value="1"/>
</dbReference>
<dbReference type="EC" id="2.7.7.108" evidence="1"/>
<reference evidence="3 4" key="1">
    <citation type="submission" date="2022-12" db="EMBL/GenBank/DDBJ databases">
        <title>Two new species, Stenotrophomonas aracearum and Stenotrophomonas oahuensis, isolated from Anthurium (Araceae family) in Hawaii.</title>
        <authorList>
            <person name="Chunag S.C."/>
            <person name="Dobhal S."/>
            <person name="Alvarez A."/>
            <person name="Arif M."/>
        </authorList>
    </citation>
    <scope>NUCLEOTIDE SEQUENCE [LARGE SCALE GENOMIC DNA]</scope>
    <source>
        <strain evidence="3 4">A5586</strain>
    </source>
</reference>
<dbReference type="InterPro" id="IPR026287">
    <property type="entry name" value="SoFic-like"/>
</dbReference>